<dbReference type="AlphaFoldDB" id="A0A371D8E8"/>
<name>A0A371D8E8_9APHY</name>
<keyword evidence="2" id="KW-1185">Reference proteome</keyword>
<proteinExistence type="predicted"/>
<evidence type="ECO:0000313" key="1">
    <source>
        <dbReference type="EMBL" id="RDX48814.1"/>
    </source>
</evidence>
<protein>
    <submittedName>
        <fullName evidence="1">Uncharacterized protein</fullName>
    </submittedName>
</protein>
<sequence>MKPARGKSEKPTRYREIKSSLRGGTARYMLSLSVVCWNPTRARGGRSDSPPKHWVWMGGYAFVREADEARNK</sequence>
<gene>
    <name evidence="1" type="ORF">OH76DRAFT_1404366</name>
</gene>
<dbReference type="Proteomes" id="UP000256964">
    <property type="component" value="Unassembled WGS sequence"/>
</dbReference>
<dbReference type="EMBL" id="KZ857409">
    <property type="protein sequence ID" value="RDX48814.1"/>
    <property type="molecule type" value="Genomic_DNA"/>
</dbReference>
<reference evidence="1 2" key="1">
    <citation type="journal article" date="2018" name="Biotechnol. Biofuels">
        <title>Integrative visual omics of the white-rot fungus Polyporus brumalis exposes the biotechnological potential of its oxidative enzymes for delignifying raw plant biomass.</title>
        <authorList>
            <person name="Miyauchi S."/>
            <person name="Rancon A."/>
            <person name="Drula E."/>
            <person name="Hage H."/>
            <person name="Chaduli D."/>
            <person name="Favel A."/>
            <person name="Grisel S."/>
            <person name="Henrissat B."/>
            <person name="Herpoel-Gimbert I."/>
            <person name="Ruiz-Duenas F.J."/>
            <person name="Chevret D."/>
            <person name="Hainaut M."/>
            <person name="Lin J."/>
            <person name="Wang M."/>
            <person name="Pangilinan J."/>
            <person name="Lipzen A."/>
            <person name="Lesage-Meessen L."/>
            <person name="Navarro D."/>
            <person name="Riley R."/>
            <person name="Grigoriev I.V."/>
            <person name="Zhou S."/>
            <person name="Raouche S."/>
            <person name="Rosso M.N."/>
        </authorList>
    </citation>
    <scope>NUCLEOTIDE SEQUENCE [LARGE SCALE GENOMIC DNA]</scope>
    <source>
        <strain evidence="1 2">BRFM 1820</strain>
    </source>
</reference>
<evidence type="ECO:0000313" key="2">
    <source>
        <dbReference type="Proteomes" id="UP000256964"/>
    </source>
</evidence>
<accession>A0A371D8E8</accession>
<organism evidence="1 2">
    <name type="scientific">Lentinus brumalis</name>
    <dbReference type="NCBI Taxonomy" id="2498619"/>
    <lineage>
        <taxon>Eukaryota</taxon>
        <taxon>Fungi</taxon>
        <taxon>Dikarya</taxon>
        <taxon>Basidiomycota</taxon>
        <taxon>Agaricomycotina</taxon>
        <taxon>Agaricomycetes</taxon>
        <taxon>Polyporales</taxon>
        <taxon>Polyporaceae</taxon>
        <taxon>Lentinus</taxon>
    </lineage>
</organism>